<dbReference type="Proteomes" id="UP000800093">
    <property type="component" value="Unassembled WGS sequence"/>
</dbReference>
<dbReference type="PROSITE" id="PS50088">
    <property type="entry name" value="ANK_REPEAT"/>
    <property type="match status" value="2"/>
</dbReference>
<dbReference type="Pfam" id="PF13637">
    <property type="entry name" value="Ank_4"/>
    <property type="match status" value="2"/>
</dbReference>
<dbReference type="EMBL" id="ML986723">
    <property type="protein sequence ID" value="KAF2259078.1"/>
    <property type="molecule type" value="Genomic_DNA"/>
</dbReference>
<comment type="caution">
    <text evidence="4">The sequence shown here is derived from an EMBL/GenBank/DDBJ whole genome shotgun (WGS) entry which is preliminary data.</text>
</comment>
<feature type="non-terminal residue" evidence="4">
    <location>
        <position position="1"/>
    </location>
</feature>
<dbReference type="SMART" id="SM00248">
    <property type="entry name" value="ANK"/>
    <property type="match status" value="3"/>
</dbReference>
<feature type="repeat" description="ANK" evidence="3">
    <location>
        <begin position="1"/>
        <end position="31"/>
    </location>
</feature>
<keyword evidence="2 3" id="KW-0040">ANK repeat</keyword>
<dbReference type="AlphaFoldDB" id="A0A9P4MZ26"/>
<keyword evidence="5" id="KW-1185">Reference proteome</keyword>
<dbReference type="OrthoDB" id="3664645at2759"/>
<dbReference type="SUPFAM" id="SSF48403">
    <property type="entry name" value="Ankyrin repeat"/>
    <property type="match status" value="1"/>
</dbReference>
<evidence type="ECO:0000256" key="2">
    <source>
        <dbReference type="ARBA" id="ARBA00023043"/>
    </source>
</evidence>
<gene>
    <name evidence="4" type="ORF">CC78DRAFT_420796</name>
</gene>
<organism evidence="4 5">
    <name type="scientific">Lojkania enalia</name>
    <dbReference type="NCBI Taxonomy" id="147567"/>
    <lineage>
        <taxon>Eukaryota</taxon>
        <taxon>Fungi</taxon>
        <taxon>Dikarya</taxon>
        <taxon>Ascomycota</taxon>
        <taxon>Pezizomycotina</taxon>
        <taxon>Dothideomycetes</taxon>
        <taxon>Pleosporomycetidae</taxon>
        <taxon>Pleosporales</taxon>
        <taxon>Pleosporales incertae sedis</taxon>
        <taxon>Lojkania</taxon>
    </lineage>
</organism>
<dbReference type="PANTHER" id="PTHR24198:SF165">
    <property type="entry name" value="ANKYRIN REPEAT-CONTAINING PROTEIN-RELATED"/>
    <property type="match status" value="1"/>
</dbReference>
<dbReference type="PROSITE" id="PS50297">
    <property type="entry name" value="ANK_REP_REGION"/>
    <property type="match status" value="1"/>
</dbReference>
<evidence type="ECO:0000313" key="5">
    <source>
        <dbReference type="Proteomes" id="UP000800093"/>
    </source>
</evidence>
<reference evidence="5" key="1">
    <citation type="journal article" date="2020" name="Stud. Mycol.">
        <title>101 Dothideomycetes genomes: A test case for predicting lifestyles and emergence of pathogens.</title>
        <authorList>
            <person name="Haridas S."/>
            <person name="Albert R."/>
            <person name="Binder M."/>
            <person name="Bloem J."/>
            <person name="LaButti K."/>
            <person name="Salamov A."/>
            <person name="Andreopoulos B."/>
            <person name="Baker S."/>
            <person name="Barry K."/>
            <person name="Bills G."/>
            <person name="Bluhm B."/>
            <person name="Cannon C."/>
            <person name="Castanera R."/>
            <person name="Culley D."/>
            <person name="Daum C."/>
            <person name="Ezra D."/>
            <person name="Gonzalez J."/>
            <person name="Henrissat B."/>
            <person name="Kuo A."/>
            <person name="Liang C."/>
            <person name="Lipzen A."/>
            <person name="Lutzoni F."/>
            <person name="Magnuson J."/>
            <person name="Mondo S."/>
            <person name="Nolan M."/>
            <person name="Ohm R."/>
            <person name="Pangilinan J."/>
            <person name="Park H.-J."/>
            <person name="Ramirez L."/>
            <person name="Alfaro M."/>
            <person name="Sun H."/>
            <person name="Tritt A."/>
            <person name="Yoshinaga Y."/>
            <person name="Zwiers L.-H."/>
            <person name="Turgeon B."/>
            <person name="Goodwin S."/>
            <person name="Spatafora J."/>
            <person name="Crous P."/>
            <person name="Grigoriev I."/>
        </authorList>
    </citation>
    <scope>NUCLEOTIDE SEQUENCE [LARGE SCALE GENOMIC DNA]</scope>
    <source>
        <strain evidence="5">CBS 304.66</strain>
    </source>
</reference>
<sequence>TCLHFAADSGSIELCRVLLAREDADIDARDYLGETPLHSLHKAAARGSADCVKALLHYGDDAILCAQINRNGATPLHSASRRGHADCVEQLIRSGADVHARTSGGETALDL</sequence>
<feature type="repeat" description="ANK" evidence="3">
    <location>
        <begin position="71"/>
        <end position="103"/>
    </location>
</feature>
<evidence type="ECO:0000313" key="4">
    <source>
        <dbReference type="EMBL" id="KAF2259078.1"/>
    </source>
</evidence>
<dbReference type="InterPro" id="IPR036770">
    <property type="entry name" value="Ankyrin_rpt-contain_sf"/>
</dbReference>
<name>A0A9P4MZ26_9PLEO</name>
<feature type="non-terminal residue" evidence="4">
    <location>
        <position position="111"/>
    </location>
</feature>
<dbReference type="Gene3D" id="1.25.40.20">
    <property type="entry name" value="Ankyrin repeat-containing domain"/>
    <property type="match status" value="2"/>
</dbReference>
<dbReference type="PANTHER" id="PTHR24198">
    <property type="entry name" value="ANKYRIN REPEAT AND PROTEIN KINASE DOMAIN-CONTAINING PROTEIN"/>
    <property type="match status" value="1"/>
</dbReference>
<keyword evidence="1" id="KW-0677">Repeat</keyword>
<evidence type="ECO:0000256" key="1">
    <source>
        <dbReference type="ARBA" id="ARBA00022737"/>
    </source>
</evidence>
<accession>A0A9P4MZ26</accession>
<dbReference type="InterPro" id="IPR002110">
    <property type="entry name" value="Ankyrin_rpt"/>
</dbReference>
<protein>
    <submittedName>
        <fullName evidence="4">Ankyrin</fullName>
    </submittedName>
</protein>
<evidence type="ECO:0000256" key="3">
    <source>
        <dbReference type="PROSITE-ProRule" id="PRU00023"/>
    </source>
</evidence>
<proteinExistence type="predicted"/>